<keyword evidence="1" id="KW-0863">Zinc-finger</keyword>
<dbReference type="AlphaFoldDB" id="A0AAN8NDH2"/>
<feature type="region of interest" description="Disordered" evidence="3">
    <location>
        <begin position="374"/>
        <end position="413"/>
    </location>
</feature>
<keyword evidence="6" id="KW-1185">Reference proteome</keyword>
<evidence type="ECO:0000259" key="4">
    <source>
        <dbReference type="PROSITE" id="PS50157"/>
    </source>
</evidence>
<evidence type="ECO:0000256" key="1">
    <source>
        <dbReference type="PROSITE-ProRule" id="PRU00042"/>
    </source>
</evidence>
<keyword evidence="1" id="KW-0862">Zinc</keyword>
<dbReference type="SMART" id="SM00355">
    <property type="entry name" value="ZnF_C2H2"/>
    <property type="match status" value="2"/>
</dbReference>
<protein>
    <recommendedName>
        <fullName evidence="4">C2H2-type domain-containing protein</fullName>
    </recommendedName>
</protein>
<proteinExistence type="predicted"/>
<comment type="caution">
    <text evidence="5">The sequence shown here is derived from an EMBL/GenBank/DDBJ whole genome shotgun (WGS) entry which is preliminary data.</text>
</comment>
<name>A0AAN8NDH2_9PEZI</name>
<dbReference type="GO" id="GO:0008270">
    <property type="term" value="F:zinc ion binding"/>
    <property type="evidence" value="ECO:0007669"/>
    <property type="project" value="UniProtKB-KW"/>
</dbReference>
<evidence type="ECO:0000313" key="6">
    <source>
        <dbReference type="Proteomes" id="UP001307849"/>
    </source>
</evidence>
<evidence type="ECO:0000313" key="5">
    <source>
        <dbReference type="EMBL" id="KAK6519939.1"/>
    </source>
</evidence>
<dbReference type="InterPro" id="IPR013087">
    <property type="entry name" value="Znf_C2H2_type"/>
</dbReference>
<dbReference type="EMBL" id="JAVHJM010000001">
    <property type="protein sequence ID" value="KAK6519939.1"/>
    <property type="molecule type" value="Genomic_DNA"/>
</dbReference>
<gene>
    <name evidence="5" type="ORF">TWF506_000233</name>
</gene>
<keyword evidence="2" id="KW-0175">Coiled coil</keyword>
<feature type="coiled-coil region" evidence="2">
    <location>
        <begin position="149"/>
        <end position="187"/>
    </location>
</feature>
<dbReference type="Proteomes" id="UP001307849">
    <property type="component" value="Unassembled WGS sequence"/>
</dbReference>
<keyword evidence="1" id="KW-0479">Metal-binding</keyword>
<dbReference type="PROSITE" id="PS50157">
    <property type="entry name" value="ZINC_FINGER_C2H2_2"/>
    <property type="match status" value="1"/>
</dbReference>
<evidence type="ECO:0000256" key="3">
    <source>
        <dbReference type="SAM" id="MobiDB-lite"/>
    </source>
</evidence>
<sequence>MEHTRIPEAVDDSWLDLLSISSDPPPPPLPGQSEPWMLMAVPEVRALPQELPSQNIYPDLSLSTFAGTHQSSHNSGTARTRSSSALQRYVPQPIISQLVMNTQPPVPSLDSLMIGSRAAKGRGVLDIEEIKKLSLSDQQDLIQNPKVTKLDLQDQIKLHIALVEKLNAEYRLKIEEFRRSLRSKSEENESGDLVDFKQNDEIKPVEDLLSGFEDFEQKPVPKKRYSRPTETVRFCCTIENCDKTFVRNRDRERHERTVHVHGGTGPTRGTRKRYTCLEPSCKRNEEFSRRDNAKAHVARVHNISRLDAANHIGERWIDEEKLLSKQQRTIGLQESSENQTHEVGFSFYTGFQPEFPNLSDGLHTENFDGSWESDISEELSSQEPHQKMNASSASVSSGGLQCAKPRSPRAPQIHQGQSDIVLLGNKKSVPLIRKGSADGLANMINGTTALHSQMPKENSGVILIGYEKPVVQGA</sequence>
<organism evidence="5 6">
    <name type="scientific">Arthrobotrys conoides</name>
    <dbReference type="NCBI Taxonomy" id="74498"/>
    <lineage>
        <taxon>Eukaryota</taxon>
        <taxon>Fungi</taxon>
        <taxon>Dikarya</taxon>
        <taxon>Ascomycota</taxon>
        <taxon>Pezizomycotina</taxon>
        <taxon>Orbiliomycetes</taxon>
        <taxon>Orbiliales</taxon>
        <taxon>Orbiliaceae</taxon>
        <taxon>Arthrobotrys</taxon>
    </lineage>
</organism>
<reference evidence="5 6" key="1">
    <citation type="submission" date="2019-10" db="EMBL/GenBank/DDBJ databases">
        <authorList>
            <person name="Palmer J.M."/>
        </authorList>
    </citation>
    <scope>NUCLEOTIDE SEQUENCE [LARGE SCALE GENOMIC DNA]</scope>
    <source>
        <strain evidence="5 6">TWF506</strain>
    </source>
</reference>
<feature type="compositionally biased region" description="Polar residues" evidence="3">
    <location>
        <begin position="378"/>
        <end position="399"/>
    </location>
</feature>
<feature type="domain" description="C2H2-type" evidence="4">
    <location>
        <begin position="234"/>
        <end position="266"/>
    </location>
</feature>
<accession>A0AAN8NDH2</accession>
<dbReference type="PROSITE" id="PS00028">
    <property type="entry name" value="ZINC_FINGER_C2H2_1"/>
    <property type="match status" value="1"/>
</dbReference>
<evidence type="ECO:0000256" key="2">
    <source>
        <dbReference type="SAM" id="Coils"/>
    </source>
</evidence>
<dbReference type="Gene3D" id="3.30.160.60">
    <property type="entry name" value="Classic Zinc Finger"/>
    <property type="match status" value="1"/>
</dbReference>